<name>A0A7R7W2T6_ASPKA</name>
<feature type="region of interest" description="Disordered" evidence="1">
    <location>
        <begin position="45"/>
        <end position="68"/>
    </location>
</feature>
<evidence type="ECO:0000313" key="2">
    <source>
        <dbReference type="EMBL" id="BCR95290.1"/>
    </source>
</evidence>
<accession>A0A7R7W2T6</accession>
<reference evidence="2" key="2">
    <citation type="submission" date="2021-02" db="EMBL/GenBank/DDBJ databases">
        <title>Aspergillus luchuensis mut. kawachii IFO 4304 genome sequence.</title>
        <authorList>
            <person name="Mori K."/>
            <person name="Kadooka C."/>
            <person name="Goto M."/>
            <person name="Futagami T."/>
        </authorList>
    </citation>
    <scope>NUCLEOTIDE SEQUENCE</scope>
    <source>
        <strain evidence="2">IFO 4308</strain>
    </source>
</reference>
<dbReference type="Proteomes" id="UP000661280">
    <property type="component" value="Chromosome 2"/>
</dbReference>
<dbReference type="EMBL" id="AP024426">
    <property type="protein sequence ID" value="BCR95290.1"/>
    <property type="molecule type" value="Genomic_DNA"/>
</dbReference>
<protein>
    <submittedName>
        <fullName evidence="2">Uncharacterized protein</fullName>
    </submittedName>
</protein>
<dbReference type="RefSeq" id="XP_041539056.1">
    <property type="nucleotide sequence ID" value="XM_041684920.1"/>
</dbReference>
<reference evidence="2" key="1">
    <citation type="submission" date="2021-01" db="EMBL/GenBank/DDBJ databases">
        <authorList>
            <consortium name="Aspergillus luchuensis mut. kawachii IFO 4304 genome sequencing consortium"/>
            <person name="Kazuki M."/>
            <person name="Futagami T."/>
        </authorList>
    </citation>
    <scope>NUCLEOTIDE SEQUENCE</scope>
    <source>
        <strain evidence="2">IFO 4308</strain>
    </source>
</reference>
<proteinExistence type="predicted"/>
<evidence type="ECO:0000313" key="3">
    <source>
        <dbReference type="Proteomes" id="UP000661280"/>
    </source>
</evidence>
<keyword evidence="3" id="KW-1185">Reference proteome</keyword>
<organism evidence="2 3">
    <name type="scientific">Aspergillus kawachii</name>
    <name type="common">White koji mold</name>
    <name type="synonym">Aspergillus awamori var. kawachi</name>
    <dbReference type="NCBI Taxonomy" id="1069201"/>
    <lineage>
        <taxon>Eukaryota</taxon>
        <taxon>Fungi</taxon>
        <taxon>Dikarya</taxon>
        <taxon>Ascomycota</taxon>
        <taxon>Pezizomycotina</taxon>
        <taxon>Eurotiomycetes</taxon>
        <taxon>Eurotiomycetidae</taxon>
        <taxon>Eurotiales</taxon>
        <taxon>Aspergillaceae</taxon>
        <taxon>Aspergillus</taxon>
        <taxon>Aspergillus subgen. Circumdati</taxon>
    </lineage>
</organism>
<feature type="compositionally biased region" description="Basic and acidic residues" evidence="1">
    <location>
        <begin position="54"/>
        <end position="64"/>
    </location>
</feature>
<dbReference type="AlphaFoldDB" id="A0A7R7W2T6"/>
<dbReference type="GeneID" id="64956615"/>
<evidence type="ECO:0000256" key="1">
    <source>
        <dbReference type="SAM" id="MobiDB-lite"/>
    </source>
</evidence>
<gene>
    <name evidence="2" type="ORF">AKAW2_20230S</name>
</gene>
<sequence length="140" mass="15386">MSYDRLRDLKLESRGILGLVVGIISVRHRLTVYLDLSVGAAKKDGTDGGVSNWRDSENAEERGSKTSWQGSACPVQSRFSSSFCLLLHIPHSTSTLLHCSTLPLASSLFLDFLASRLIVFDFVVMTPPHPLLPWLFTAPG</sequence>
<dbReference type="KEGG" id="aluc:AKAW2_20230S"/>